<proteinExistence type="predicted"/>
<organism evidence="3 4">
    <name type="scientific">Mortierella alpina</name>
    <name type="common">Oleaginous fungus</name>
    <name type="synonym">Mortierella renispora</name>
    <dbReference type="NCBI Taxonomy" id="64518"/>
    <lineage>
        <taxon>Eukaryota</taxon>
        <taxon>Fungi</taxon>
        <taxon>Fungi incertae sedis</taxon>
        <taxon>Mucoromycota</taxon>
        <taxon>Mortierellomycotina</taxon>
        <taxon>Mortierellomycetes</taxon>
        <taxon>Mortierellales</taxon>
        <taxon>Mortierellaceae</taxon>
        <taxon>Mortierella</taxon>
    </lineage>
</organism>
<evidence type="ECO:0000256" key="1">
    <source>
        <dbReference type="SAM" id="MobiDB-lite"/>
    </source>
</evidence>
<protein>
    <submittedName>
        <fullName evidence="3">Uncharacterized protein</fullName>
    </submittedName>
</protein>
<gene>
    <name evidence="3" type="ORF">BGZ70_003705</name>
</gene>
<feature type="chain" id="PRO_5040352573" evidence="2">
    <location>
        <begin position="23"/>
        <end position="303"/>
    </location>
</feature>
<comment type="caution">
    <text evidence="3">The sequence shown here is derived from an EMBL/GenBank/DDBJ whole genome shotgun (WGS) entry which is preliminary data.</text>
</comment>
<dbReference type="AlphaFoldDB" id="A0A9P6JAJ3"/>
<sequence>MRIPPKTFAAIHLCLAVFGCLALSDKSDGPRPDTTLEHTIRLSPDYAIYDSSKFSAPELAATAASPFCRSFMFLCHVRCLQRGDPQDPNNFPTDESSPFSPQDPSMPKRGEINRCTQVPNSKSIRVLCLCNNGVELTAEVSYALEGVVDIKAAGGNGTGIDEAGLIRQVVYKSTKTVHSTIYRTVIQVQPTTATQTVTETVTSTVTITPACTLETSFTSSNEAFVATAASANEPENPTSAAAESQTSAIAEAVDRAVDPVTQTLNDTELEANSLFPGQEDNETINGNQDTPYNPDEVEGPSKV</sequence>
<evidence type="ECO:0000313" key="3">
    <source>
        <dbReference type="EMBL" id="KAF9965950.1"/>
    </source>
</evidence>
<reference evidence="3" key="1">
    <citation type="journal article" date="2020" name="Fungal Divers.">
        <title>Resolving the Mortierellaceae phylogeny through synthesis of multi-gene phylogenetics and phylogenomics.</title>
        <authorList>
            <person name="Vandepol N."/>
            <person name="Liber J."/>
            <person name="Desiro A."/>
            <person name="Na H."/>
            <person name="Kennedy M."/>
            <person name="Barry K."/>
            <person name="Grigoriev I.V."/>
            <person name="Miller A.N."/>
            <person name="O'Donnell K."/>
            <person name="Stajich J.E."/>
            <person name="Bonito G."/>
        </authorList>
    </citation>
    <scope>NUCLEOTIDE SEQUENCE</scope>
    <source>
        <strain evidence="3">CK1249</strain>
    </source>
</reference>
<dbReference type="EMBL" id="JAAAHY010000204">
    <property type="protein sequence ID" value="KAF9965950.1"/>
    <property type="molecule type" value="Genomic_DNA"/>
</dbReference>
<feature type="signal peptide" evidence="2">
    <location>
        <begin position="1"/>
        <end position="22"/>
    </location>
</feature>
<name>A0A9P6JAJ3_MORAP</name>
<feature type="region of interest" description="Disordered" evidence="1">
    <location>
        <begin position="269"/>
        <end position="303"/>
    </location>
</feature>
<evidence type="ECO:0000256" key="2">
    <source>
        <dbReference type="SAM" id="SignalP"/>
    </source>
</evidence>
<evidence type="ECO:0000313" key="4">
    <source>
        <dbReference type="Proteomes" id="UP000738359"/>
    </source>
</evidence>
<keyword evidence="4" id="KW-1185">Reference proteome</keyword>
<dbReference type="Proteomes" id="UP000738359">
    <property type="component" value="Unassembled WGS sequence"/>
</dbReference>
<dbReference type="PROSITE" id="PS51257">
    <property type="entry name" value="PROKAR_LIPOPROTEIN"/>
    <property type="match status" value="1"/>
</dbReference>
<feature type="region of interest" description="Disordered" evidence="1">
    <location>
        <begin position="86"/>
        <end position="111"/>
    </location>
</feature>
<feature type="compositionally biased region" description="Polar residues" evidence="1">
    <location>
        <begin position="87"/>
        <end position="103"/>
    </location>
</feature>
<keyword evidence="2" id="KW-0732">Signal</keyword>
<dbReference type="OrthoDB" id="2446753at2759"/>
<accession>A0A9P6JAJ3</accession>